<organism evidence="1 2">
    <name type="scientific">Dreissena polymorpha</name>
    <name type="common">Zebra mussel</name>
    <name type="synonym">Mytilus polymorpha</name>
    <dbReference type="NCBI Taxonomy" id="45954"/>
    <lineage>
        <taxon>Eukaryota</taxon>
        <taxon>Metazoa</taxon>
        <taxon>Spiralia</taxon>
        <taxon>Lophotrochozoa</taxon>
        <taxon>Mollusca</taxon>
        <taxon>Bivalvia</taxon>
        <taxon>Autobranchia</taxon>
        <taxon>Heteroconchia</taxon>
        <taxon>Euheterodonta</taxon>
        <taxon>Imparidentia</taxon>
        <taxon>Neoheterodontei</taxon>
        <taxon>Myida</taxon>
        <taxon>Dreissenoidea</taxon>
        <taxon>Dreissenidae</taxon>
        <taxon>Dreissena</taxon>
    </lineage>
</organism>
<dbReference type="Proteomes" id="UP000828390">
    <property type="component" value="Unassembled WGS sequence"/>
</dbReference>
<gene>
    <name evidence="1" type="ORF">DPMN_135080</name>
</gene>
<dbReference type="AlphaFoldDB" id="A0A9D4FWW0"/>
<dbReference type="EMBL" id="JAIWYP010000006">
    <property type="protein sequence ID" value="KAH3806754.1"/>
    <property type="molecule type" value="Genomic_DNA"/>
</dbReference>
<accession>A0A9D4FWW0</accession>
<reference evidence="1" key="1">
    <citation type="journal article" date="2019" name="bioRxiv">
        <title>The Genome of the Zebra Mussel, Dreissena polymorpha: A Resource for Invasive Species Research.</title>
        <authorList>
            <person name="McCartney M.A."/>
            <person name="Auch B."/>
            <person name="Kono T."/>
            <person name="Mallez S."/>
            <person name="Zhang Y."/>
            <person name="Obille A."/>
            <person name="Becker A."/>
            <person name="Abrahante J.E."/>
            <person name="Garbe J."/>
            <person name="Badalamenti J.P."/>
            <person name="Herman A."/>
            <person name="Mangelson H."/>
            <person name="Liachko I."/>
            <person name="Sullivan S."/>
            <person name="Sone E.D."/>
            <person name="Koren S."/>
            <person name="Silverstein K.A.T."/>
            <person name="Beckman K.B."/>
            <person name="Gohl D.M."/>
        </authorList>
    </citation>
    <scope>NUCLEOTIDE SEQUENCE</scope>
    <source>
        <strain evidence="1">Duluth1</strain>
        <tissue evidence="1">Whole animal</tissue>
    </source>
</reference>
<comment type="caution">
    <text evidence="1">The sequence shown here is derived from an EMBL/GenBank/DDBJ whole genome shotgun (WGS) entry which is preliminary data.</text>
</comment>
<proteinExistence type="predicted"/>
<keyword evidence="2" id="KW-1185">Reference proteome</keyword>
<name>A0A9D4FWW0_DREPO</name>
<reference evidence="1" key="2">
    <citation type="submission" date="2020-11" db="EMBL/GenBank/DDBJ databases">
        <authorList>
            <person name="McCartney M.A."/>
            <person name="Auch B."/>
            <person name="Kono T."/>
            <person name="Mallez S."/>
            <person name="Becker A."/>
            <person name="Gohl D.M."/>
            <person name="Silverstein K.A.T."/>
            <person name="Koren S."/>
            <person name="Bechman K.B."/>
            <person name="Herman A."/>
            <person name="Abrahante J.E."/>
            <person name="Garbe J."/>
        </authorList>
    </citation>
    <scope>NUCLEOTIDE SEQUENCE</scope>
    <source>
        <strain evidence="1">Duluth1</strain>
        <tissue evidence="1">Whole animal</tissue>
    </source>
</reference>
<evidence type="ECO:0000313" key="2">
    <source>
        <dbReference type="Proteomes" id="UP000828390"/>
    </source>
</evidence>
<sequence length="118" mass="13279">MTHLHGKVRHPRYATSPGEHLRQVRVPFSLPAMDTLGCLQYCSNNCDASCAKMYRFRLSLGLTSLRREVGAVLHGRQQTLHTILPRLAPRRGHSSFAAQRRQKPEAAVTDYKPCAPMV</sequence>
<evidence type="ECO:0000313" key="1">
    <source>
        <dbReference type="EMBL" id="KAH3806754.1"/>
    </source>
</evidence>
<protein>
    <submittedName>
        <fullName evidence="1">Uncharacterized protein</fullName>
    </submittedName>
</protein>